<name>A0A0B1QY87_9GAMM</name>
<dbReference type="EMBL" id="JTJJ01000112">
    <property type="protein sequence ID" value="KHJ65728.1"/>
    <property type="molecule type" value="Genomic_DNA"/>
</dbReference>
<gene>
    <name evidence="1" type="ORF">QU24_23085</name>
</gene>
<accession>A0A0B1QY87</accession>
<evidence type="ECO:0000313" key="1">
    <source>
        <dbReference type="EMBL" id="KHJ65728.1"/>
    </source>
</evidence>
<protein>
    <submittedName>
        <fullName evidence="1">Uncharacterized protein</fullName>
    </submittedName>
</protein>
<proteinExistence type="predicted"/>
<sequence length="66" mass="7611">MRISLEKQSVTADKLLFITQLAEKISAAWGREGINSIVIAKKGFMQNMNPMKVCKDDYDFFRQELI</sequence>
<reference evidence="1 2" key="1">
    <citation type="submission" date="2014-11" db="EMBL/GenBank/DDBJ databases">
        <title>Genome sequencing of Pantoea rodasii ND03.</title>
        <authorList>
            <person name="Muhamad Yunos N.Y."/>
            <person name="Chan K.-G."/>
        </authorList>
    </citation>
    <scope>NUCLEOTIDE SEQUENCE [LARGE SCALE GENOMIC DNA]</scope>
    <source>
        <strain evidence="1 2">ND03</strain>
    </source>
</reference>
<dbReference type="Proteomes" id="UP000030853">
    <property type="component" value="Unassembled WGS sequence"/>
</dbReference>
<evidence type="ECO:0000313" key="2">
    <source>
        <dbReference type="Proteomes" id="UP000030853"/>
    </source>
</evidence>
<organism evidence="1 2">
    <name type="scientific">Pantoea rodasii</name>
    <dbReference type="NCBI Taxonomy" id="1076549"/>
    <lineage>
        <taxon>Bacteria</taxon>
        <taxon>Pseudomonadati</taxon>
        <taxon>Pseudomonadota</taxon>
        <taxon>Gammaproteobacteria</taxon>
        <taxon>Enterobacterales</taxon>
        <taxon>Erwiniaceae</taxon>
        <taxon>Pantoea</taxon>
    </lineage>
</organism>
<dbReference type="AlphaFoldDB" id="A0A0B1QY87"/>
<comment type="caution">
    <text evidence="1">The sequence shown here is derived from an EMBL/GenBank/DDBJ whole genome shotgun (WGS) entry which is preliminary data.</text>
</comment>